<comment type="caution">
    <text evidence="2">The sequence shown here is derived from an EMBL/GenBank/DDBJ whole genome shotgun (WGS) entry which is preliminary data.</text>
</comment>
<sequence>MNAFKTVHSSRSIPSGRSAVSSRARTVSVKAGLFDFLKKEEEEEVVVGAPPAKKGGLFGFFNKDEDDVRLSKATKVINAKPVVKAKVAAKAAPDEPKKGFSLPFFGGAKEEEEPRPKVTAKKVAPKSNLNLPKKKKEPYVYKSSGVRSDLDFSTVEINRTGKMRPKDIDLEKPRSYWN</sequence>
<feature type="region of interest" description="Disordered" evidence="1">
    <location>
        <begin position="103"/>
        <end position="130"/>
    </location>
</feature>
<dbReference type="EMBL" id="BEGY01000056">
    <property type="protein sequence ID" value="GAX80771.1"/>
    <property type="molecule type" value="Genomic_DNA"/>
</dbReference>
<protein>
    <submittedName>
        <fullName evidence="2">Uncharacterized protein</fullName>
    </submittedName>
</protein>
<feature type="region of interest" description="Disordered" evidence="1">
    <location>
        <begin position="1"/>
        <end position="23"/>
    </location>
</feature>
<name>A0A250XCG8_9CHLO</name>
<dbReference type="Proteomes" id="UP000232323">
    <property type="component" value="Unassembled WGS sequence"/>
</dbReference>
<evidence type="ECO:0000313" key="2">
    <source>
        <dbReference type="EMBL" id="GAX80771.1"/>
    </source>
</evidence>
<gene>
    <name evidence="2" type="ORF">CEUSTIGMA_g8206.t1</name>
</gene>
<organism evidence="2 3">
    <name type="scientific">Chlamydomonas eustigma</name>
    <dbReference type="NCBI Taxonomy" id="1157962"/>
    <lineage>
        <taxon>Eukaryota</taxon>
        <taxon>Viridiplantae</taxon>
        <taxon>Chlorophyta</taxon>
        <taxon>core chlorophytes</taxon>
        <taxon>Chlorophyceae</taxon>
        <taxon>CS clade</taxon>
        <taxon>Chlamydomonadales</taxon>
        <taxon>Chlamydomonadaceae</taxon>
        <taxon>Chlamydomonas</taxon>
    </lineage>
</organism>
<accession>A0A250XCG8</accession>
<dbReference type="AlphaFoldDB" id="A0A250XCG8"/>
<evidence type="ECO:0000313" key="3">
    <source>
        <dbReference type="Proteomes" id="UP000232323"/>
    </source>
</evidence>
<reference evidence="2 3" key="1">
    <citation type="submission" date="2017-08" db="EMBL/GenBank/DDBJ databases">
        <title>Acidophilic green algal genome provides insights into adaptation to an acidic environment.</title>
        <authorList>
            <person name="Hirooka S."/>
            <person name="Hirose Y."/>
            <person name="Kanesaki Y."/>
            <person name="Higuchi S."/>
            <person name="Fujiwara T."/>
            <person name="Onuma R."/>
            <person name="Era A."/>
            <person name="Ohbayashi R."/>
            <person name="Uzuka A."/>
            <person name="Nozaki H."/>
            <person name="Yoshikawa H."/>
            <person name="Miyagishima S.Y."/>
        </authorList>
    </citation>
    <scope>NUCLEOTIDE SEQUENCE [LARGE SCALE GENOMIC DNA]</scope>
    <source>
        <strain evidence="2 3">NIES-2499</strain>
    </source>
</reference>
<evidence type="ECO:0000256" key="1">
    <source>
        <dbReference type="SAM" id="MobiDB-lite"/>
    </source>
</evidence>
<keyword evidence="3" id="KW-1185">Reference proteome</keyword>
<proteinExistence type="predicted"/>